<keyword evidence="2" id="KW-1185">Reference proteome</keyword>
<accession>A0ABW4A248</accession>
<comment type="caution">
    <text evidence="1">The sequence shown here is derived from an EMBL/GenBank/DDBJ whole genome shotgun (WGS) entry which is preliminary data.</text>
</comment>
<gene>
    <name evidence="1" type="ORF">ACFQ5G_05090</name>
</gene>
<evidence type="ECO:0000313" key="2">
    <source>
        <dbReference type="Proteomes" id="UP001597183"/>
    </source>
</evidence>
<reference evidence="2" key="1">
    <citation type="journal article" date="2019" name="Int. J. Syst. Evol. Microbiol.">
        <title>The Global Catalogue of Microorganisms (GCM) 10K type strain sequencing project: providing services to taxonomists for standard genome sequencing and annotation.</title>
        <authorList>
            <consortium name="The Broad Institute Genomics Platform"/>
            <consortium name="The Broad Institute Genome Sequencing Center for Infectious Disease"/>
            <person name="Wu L."/>
            <person name="Ma J."/>
        </authorList>
    </citation>
    <scope>NUCLEOTIDE SEQUENCE [LARGE SCALE GENOMIC DNA]</scope>
    <source>
        <strain evidence="2">CCM 7526</strain>
    </source>
</reference>
<dbReference type="EMBL" id="JBHTMK010000005">
    <property type="protein sequence ID" value="MFD1364719.1"/>
    <property type="molecule type" value="Genomic_DNA"/>
</dbReference>
<proteinExistence type="predicted"/>
<dbReference type="RefSeq" id="WP_317791446.1">
    <property type="nucleotide sequence ID" value="NZ_AP028461.1"/>
</dbReference>
<evidence type="ECO:0000313" key="1">
    <source>
        <dbReference type="EMBL" id="MFD1364719.1"/>
    </source>
</evidence>
<name>A0ABW4A248_9ACTN</name>
<protein>
    <submittedName>
        <fullName evidence="1">Uncharacterized protein</fullName>
    </submittedName>
</protein>
<organism evidence="1 2">
    <name type="scientific">Actinoplanes sichuanensis</name>
    <dbReference type="NCBI Taxonomy" id="512349"/>
    <lineage>
        <taxon>Bacteria</taxon>
        <taxon>Bacillati</taxon>
        <taxon>Actinomycetota</taxon>
        <taxon>Actinomycetes</taxon>
        <taxon>Micromonosporales</taxon>
        <taxon>Micromonosporaceae</taxon>
        <taxon>Actinoplanes</taxon>
    </lineage>
</organism>
<sequence>MASLFERVFPPMSPQSPQLVEIVDDFVLDLPSLIEGDYFRADCTVQWLGPAARKELDREKLRHTVLRYARPESARHSAAHLDTAQIAVNARLSRAVPPSDSEARHLTATVRLSADAAVQEAAADWERLRRDLEVRRLNDHLELDRLRHLRDDIFTKPDVARTYWLDKHPEALDAVLEERFDRVAEILESGPQPSTLAVANVIREFLAGLGPEHKEVMMGLLHKALADFGRADLALRLPPEPDGP</sequence>
<dbReference type="Proteomes" id="UP001597183">
    <property type="component" value="Unassembled WGS sequence"/>
</dbReference>